<dbReference type="InterPro" id="IPR001854">
    <property type="entry name" value="Ribosomal_uL29"/>
</dbReference>
<comment type="caution">
    <text evidence="6">The sequence shown here is derived from an EMBL/GenBank/DDBJ whole genome shotgun (WGS) entry which is preliminary data.</text>
</comment>
<dbReference type="GO" id="GO:0003735">
    <property type="term" value="F:structural constituent of ribosome"/>
    <property type="evidence" value="ECO:0007669"/>
    <property type="project" value="InterPro"/>
</dbReference>
<dbReference type="STRING" id="1798481.A2678_00365"/>
<evidence type="ECO:0000256" key="2">
    <source>
        <dbReference type="ARBA" id="ARBA00022980"/>
    </source>
</evidence>
<dbReference type="GO" id="GO:1990904">
    <property type="term" value="C:ribonucleoprotein complex"/>
    <property type="evidence" value="ECO:0007669"/>
    <property type="project" value="UniProtKB-KW"/>
</dbReference>
<sequence>MARKTSMKEKGDAELSKLLAETREQLRTERFAAAGARPKDSNAPRKLRTTVAQILTEQHVRTKTPVTTK</sequence>
<dbReference type="GO" id="GO:0005840">
    <property type="term" value="C:ribosome"/>
    <property type="evidence" value="ECO:0007669"/>
    <property type="project" value="UniProtKB-KW"/>
</dbReference>
<gene>
    <name evidence="5" type="primary">rpmC</name>
    <name evidence="6" type="ORF">A2678_00365</name>
</gene>
<evidence type="ECO:0000256" key="4">
    <source>
        <dbReference type="ARBA" id="ARBA00035204"/>
    </source>
</evidence>
<organism evidence="6 7">
    <name type="scientific">Candidatus Kaiserbacteria bacterium RIFCSPHIGHO2_01_FULL_53_31</name>
    <dbReference type="NCBI Taxonomy" id="1798481"/>
    <lineage>
        <taxon>Bacteria</taxon>
        <taxon>Candidatus Kaiseribacteriota</taxon>
    </lineage>
</organism>
<dbReference type="GO" id="GO:0006412">
    <property type="term" value="P:translation"/>
    <property type="evidence" value="ECO:0007669"/>
    <property type="project" value="UniProtKB-UniRule"/>
</dbReference>
<name>A0A1F6CIX5_9BACT</name>
<evidence type="ECO:0000256" key="1">
    <source>
        <dbReference type="ARBA" id="ARBA00009254"/>
    </source>
</evidence>
<dbReference type="AlphaFoldDB" id="A0A1F6CIX5"/>
<evidence type="ECO:0000256" key="3">
    <source>
        <dbReference type="ARBA" id="ARBA00023274"/>
    </source>
</evidence>
<dbReference type="SUPFAM" id="SSF46561">
    <property type="entry name" value="Ribosomal protein L29 (L29p)"/>
    <property type="match status" value="1"/>
</dbReference>
<proteinExistence type="inferred from homology"/>
<dbReference type="Gene3D" id="1.10.287.310">
    <property type="match status" value="1"/>
</dbReference>
<evidence type="ECO:0000313" key="7">
    <source>
        <dbReference type="Proteomes" id="UP000178815"/>
    </source>
</evidence>
<dbReference type="EMBL" id="MFKU01000007">
    <property type="protein sequence ID" value="OGG48822.1"/>
    <property type="molecule type" value="Genomic_DNA"/>
</dbReference>
<protein>
    <recommendedName>
        <fullName evidence="4 5">Large ribosomal subunit protein uL29</fullName>
    </recommendedName>
</protein>
<reference evidence="6 7" key="1">
    <citation type="journal article" date="2016" name="Nat. Commun.">
        <title>Thousands of microbial genomes shed light on interconnected biogeochemical processes in an aquifer system.</title>
        <authorList>
            <person name="Anantharaman K."/>
            <person name="Brown C.T."/>
            <person name="Hug L.A."/>
            <person name="Sharon I."/>
            <person name="Castelle C.J."/>
            <person name="Probst A.J."/>
            <person name="Thomas B.C."/>
            <person name="Singh A."/>
            <person name="Wilkins M.J."/>
            <person name="Karaoz U."/>
            <person name="Brodie E.L."/>
            <person name="Williams K.H."/>
            <person name="Hubbard S.S."/>
            <person name="Banfield J.F."/>
        </authorList>
    </citation>
    <scope>NUCLEOTIDE SEQUENCE [LARGE SCALE GENOMIC DNA]</scope>
</reference>
<keyword evidence="2 5" id="KW-0689">Ribosomal protein</keyword>
<dbReference type="Proteomes" id="UP000178815">
    <property type="component" value="Unassembled WGS sequence"/>
</dbReference>
<dbReference type="InterPro" id="IPR036049">
    <property type="entry name" value="Ribosomal_uL29_sf"/>
</dbReference>
<dbReference type="Pfam" id="PF00831">
    <property type="entry name" value="Ribosomal_L29"/>
    <property type="match status" value="1"/>
</dbReference>
<evidence type="ECO:0000313" key="6">
    <source>
        <dbReference type="EMBL" id="OGG48822.1"/>
    </source>
</evidence>
<evidence type="ECO:0000256" key="5">
    <source>
        <dbReference type="HAMAP-Rule" id="MF_00374"/>
    </source>
</evidence>
<dbReference type="HAMAP" id="MF_00374">
    <property type="entry name" value="Ribosomal_uL29"/>
    <property type="match status" value="1"/>
</dbReference>
<accession>A0A1F6CIX5</accession>
<keyword evidence="3 5" id="KW-0687">Ribonucleoprotein</keyword>
<comment type="similarity">
    <text evidence="1 5">Belongs to the universal ribosomal protein uL29 family.</text>
</comment>